<proteinExistence type="predicted"/>
<evidence type="ECO:0000313" key="3">
    <source>
        <dbReference type="EMBL" id="KAJ3128024.1"/>
    </source>
</evidence>
<dbReference type="GO" id="GO:0046983">
    <property type="term" value="F:protein dimerization activity"/>
    <property type="evidence" value="ECO:0007669"/>
    <property type="project" value="InterPro"/>
</dbReference>
<evidence type="ECO:0000313" key="4">
    <source>
        <dbReference type="Proteomes" id="UP001211907"/>
    </source>
</evidence>
<keyword evidence="4" id="KW-1185">Reference proteome</keyword>
<protein>
    <submittedName>
        <fullName evidence="3">Uncharacterized protein</fullName>
    </submittedName>
</protein>
<reference evidence="3" key="1">
    <citation type="submission" date="2020-05" db="EMBL/GenBank/DDBJ databases">
        <title>Phylogenomic resolution of chytrid fungi.</title>
        <authorList>
            <person name="Stajich J.E."/>
            <person name="Amses K."/>
            <person name="Simmons R."/>
            <person name="Seto K."/>
            <person name="Myers J."/>
            <person name="Bonds A."/>
            <person name="Quandt C.A."/>
            <person name="Barry K."/>
            <person name="Liu P."/>
            <person name="Grigoriev I."/>
            <person name="Longcore J.E."/>
            <person name="James T.Y."/>
        </authorList>
    </citation>
    <scope>NUCLEOTIDE SEQUENCE</scope>
    <source>
        <strain evidence="3">JEL0513</strain>
    </source>
</reference>
<dbReference type="InterPro" id="IPR036603">
    <property type="entry name" value="RBP11-like"/>
</dbReference>
<keyword evidence="1" id="KW-0240">DNA-directed RNA polymerase</keyword>
<gene>
    <name evidence="3" type="ORF">HK100_009419</name>
</gene>
<evidence type="ECO:0000256" key="2">
    <source>
        <dbReference type="ARBA" id="ARBA00023163"/>
    </source>
</evidence>
<comment type="caution">
    <text evidence="3">The sequence shown here is derived from an EMBL/GenBank/DDBJ whole genome shotgun (WGS) entry which is preliminary data.</text>
</comment>
<dbReference type="Gene3D" id="3.30.1360.10">
    <property type="entry name" value="RNA polymerase, RBP11-like subunit"/>
    <property type="match status" value="1"/>
</dbReference>
<organism evidence="3 4">
    <name type="scientific">Physocladia obscura</name>
    <dbReference type="NCBI Taxonomy" id="109957"/>
    <lineage>
        <taxon>Eukaryota</taxon>
        <taxon>Fungi</taxon>
        <taxon>Fungi incertae sedis</taxon>
        <taxon>Chytridiomycota</taxon>
        <taxon>Chytridiomycota incertae sedis</taxon>
        <taxon>Chytridiomycetes</taxon>
        <taxon>Chytridiales</taxon>
        <taxon>Chytriomycetaceae</taxon>
        <taxon>Physocladia</taxon>
    </lineage>
</organism>
<keyword evidence="2" id="KW-0804">Transcription</keyword>
<dbReference type="Proteomes" id="UP001211907">
    <property type="component" value="Unassembled WGS sequence"/>
</dbReference>
<dbReference type="GO" id="GO:0055029">
    <property type="term" value="C:nuclear DNA-directed RNA polymerase complex"/>
    <property type="evidence" value="ECO:0007669"/>
    <property type="project" value="UniProtKB-ARBA"/>
</dbReference>
<sequence>MPVVVQYAFSPYLNPASTLSLSTASNQPILITSKVFQIYERHGLSSWNANVTSVGAAFNKGGSGLLEYYSSGNWLPLPLTQNIPYEWIDIQALRYNPNSFVGTISLILQVGTTRGYSLTPWLDSITSLQTLQGTITIKTTSNTNSSSVVAVAKPPDAGLTCYTSYPTIFAPTAATPIGPYCMSFSTVAGQSITATVSDFLSASLTLTTNVNAVVYFGTSVQPSTDYIPSGMILLPFAGFLDYSAFYIYITPSTAQIVTNSLTFLTPEVTYAEAQAGLTAGQITGIAFDPVAKTSSQFFPTSVNLQGPPQITTALTTSNVGMFFFALGSSSNGTTTRSVPYGTVTFIASWLTRDFQFPIANHGYLVARISSNVNVRVTIYSKCSIIWVPGGAGKFDCFTISYSTSSASTVAMTIELQYFWNTPISADYNAVNSDTIQWANSTNSLDGGNWMYAPSILNLANGSVSITITQAQMGQWAVLGFANGDSKVQFSVGLYWKSIGKMAMVEPTEGVGVPFTEGPKIEILKGDYDDPTAVTFVLKDEDHTIGNSLRYLLMKKLDCIIYLLRYFI</sequence>
<dbReference type="EMBL" id="JADGJH010000483">
    <property type="protein sequence ID" value="KAJ3128024.1"/>
    <property type="molecule type" value="Genomic_DNA"/>
</dbReference>
<dbReference type="AlphaFoldDB" id="A0AAD5T5X4"/>
<evidence type="ECO:0000256" key="1">
    <source>
        <dbReference type="ARBA" id="ARBA00022478"/>
    </source>
</evidence>
<dbReference type="GO" id="GO:0006351">
    <property type="term" value="P:DNA-templated transcription"/>
    <property type="evidence" value="ECO:0007669"/>
    <property type="project" value="InterPro"/>
</dbReference>
<accession>A0AAD5T5X4</accession>
<name>A0AAD5T5X4_9FUNG</name>
<dbReference type="SUPFAM" id="SSF55257">
    <property type="entry name" value="RBP11-like subunits of RNA polymerase"/>
    <property type="match status" value="1"/>
</dbReference>